<dbReference type="RefSeq" id="XP_029635075.1">
    <property type="nucleotide sequence ID" value="XM_029779215.1"/>
</dbReference>
<sequence>MLGLKSRFITREKYKNPSVVRTHCILHHEALSPRALHTEMRNVLNMVIKVVNFVKGGALNGRLFKLFYKDVESEHEALLFHTNVRWPSKGNMLGRLYELREEVANVLDLQQKADLHGKFQSEGFQLSLAYLVDIFEALNALNLKLQGVNINILTHHNTTQTFVAKLVLWKCRIQQGNTTSFCYLDSALIHGNLDSEFKKQIITHLTDLKTELIRYIPDVDEKREAWKFIRNPFQCPRILVMFGSTYLCEAAFSHARCSQDQEQKQAER</sequence>
<proteinExistence type="predicted"/>
<organism evidence="1 2">
    <name type="scientific">Octopus sinensis</name>
    <name type="common">East Asian common octopus</name>
    <dbReference type="NCBI Taxonomy" id="2607531"/>
    <lineage>
        <taxon>Eukaryota</taxon>
        <taxon>Metazoa</taxon>
        <taxon>Spiralia</taxon>
        <taxon>Lophotrochozoa</taxon>
        <taxon>Mollusca</taxon>
        <taxon>Cephalopoda</taxon>
        <taxon>Coleoidea</taxon>
        <taxon>Octopodiformes</taxon>
        <taxon>Octopoda</taxon>
        <taxon>Incirrata</taxon>
        <taxon>Octopodidae</taxon>
        <taxon>Octopus</taxon>
    </lineage>
</organism>
<accession>A0A6P7SA60</accession>
<dbReference type="PANTHER" id="PTHR45913">
    <property type="entry name" value="EPM2A-INTERACTING PROTEIN 1"/>
    <property type="match status" value="1"/>
</dbReference>
<dbReference type="AlphaFoldDB" id="A0A6P7SA60"/>
<reference evidence="2" key="1">
    <citation type="submission" date="2025-08" db="UniProtKB">
        <authorList>
            <consortium name="RefSeq"/>
        </authorList>
    </citation>
    <scope>IDENTIFICATION</scope>
</reference>
<dbReference type="KEGG" id="osn:115210613"/>
<keyword evidence="1" id="KW-1185">Reference proteome</keyword>
<dbReference type="Proteomes" id="UP000515154">
    <property type="component" value="Linkage group LG4"/>
</dbReference>
<evidence type="ECO:0000313" key="1">
    <source>
        <dbReference type="Proteomes" id="UP000515154"/>
    </source>
</evidence>
<name>A0A6P7SA60_9MOLL</name>
<protein>
    <submittedName>
        <fullName evidence="2">Protein ZBED8-like</fullName>
    </submittedName>
</protein>
<gene>
    <name evidence="2" type="primary">LOC115210613</name>
</gene>
<dbReference type="PANTHER" id="PTHR45913:SF19">
    <property type="entry name" value="LOW QUALITY PROTEIN: ZINC FINGER BED DOMAIN-CONTAINING PROTEIN 5-LIKE"/>
    <property type="match status" value="1"/>
</dbReference>
<evidence type="ECO:0000313" key="2">
    <source>
        <dbReference type="RefSeq" id="XP_029635075.1"/>
    </source>
</evidence>